<evidence type="ECO:0000313" key="2">
    <source>
        <dbReference type="EMBL" id="SHN24500.1"/>
    </source>
</evidence>
<evidence type="ECO:0008006" key="4">
    <source>
        <dbReference type="Google" id="ProtNLM"/>
    </source>
</evidence>
<dbReference type="STRING" id="551987.SAMN05192549_106114"/>
<gene>
    <name evidence="2" type="ORF">SAMN05192549_106114</name>
</gene>
<accession>A0A1M7Q2M7</accession>
<protein>
    <recommendedName>
        <fullName evidence="4">DUF4810 domain-containing protein</fullName>
    </recommendedName>
</protein>
<dbReference type="InterPro" id="IPR014508">
    <property type="entry name" value="UCP020555_TPR-like"/>
</dbReference>
<evidence type="ECO:0000256" key="1">
    <source>
        <dbReference type="SAM" id="SignalP"/>
    </source>
</evidence>
<proteinExistence type="predicted"/>
<dbReference type="EMBL" id="FRCX01000006">
    <property type="protein sequence ID" value="SHN24500.1"/>
    <property type="molecule type" value="Genomic_DNA"/>
</dbReference>
<dbReference type="Pfam" id="PF16068">
    <property type="entry name" value="DUF4810"/>
    <property type="match status" value="1"/>
</dbReference>
<name>A0A1M7Q2M7_9BURK</name>
<evidence type="ECO:0000313" key="3">
    <source>
        <dbReference type="Proteomes" id="UP000184339"/>
    </source>
</evidence>
<dbReference type="PIRSF" id="PIRSF020555">
    <property type="entry name" value="UCP020555"/>
    <property type="match status" value="1"/>
</dbReference>
<feature type="chain" id="PRO_5012703566" description="DUF4810 domain-containing protein" evidence="1">
    <location>
        <begin position="29"/>
        <end position="125"/>
    </location>
</feature>
<dbReference type="AlphaFoldDB" id="A0A1M7Q2M7"/>
<feature type="signal peptide" evidence="1">
    <location>
        <begin position="1"/>
        <end position="28"/>
    </location>
</feature>
<keyword evidence="3" id="KW-1185">Reference proteome</keyword>
<sequence>MPVMQINLMKRVCLPLALAGAALLTGCAGPKTMYGWDGYQPQVYQHFKGESPDQQIAEMEVSLQKISAKGVPVPPGFHAHLGMLYSMVGKQDQMAAQFEDEKKLFPESTAYMDFLLAKVKNGEKL</sequence>
<keyword evidence="1" id="KW-0732">Signal</keyword>
<organism evidence="2 3">
    <name type="scientific">Duganella sacchari</name>
    <dbReference type="NCBI Taxonomy" id="551987"/>
    <lineage>
        <taxon>Bacteria</taxon>
        <taxon>Pseudomonadati</taxon>
        <taxon>Pseudomonadota</taxon>
        <taxon>Betaproteobacteria</taxon>
        <taxon>Burkholderiales</taxon>
        <taxon>Oxalobacteraceae</taxon>
        <taxon>Telluria group</taxon>
        <taxon>Duganella</taxon>
    </lineage>
</organism>
<dbReference type="Proteomes" id="UP000184339">
    <property type="component" value="Unassembled WGS sequence"/>
</dbReference>
<reference evidence="3" key="1">
    <citation type="submission" date="2016-11" db="EMBL/GenBank/DDBJ databases">
        <authorList>
            <person name="Varghese N."/>
            <person name="Submissions S."/>
        </authorList>
    </citation>
    <scope>NUCLEOTIDE SEQUENCE [LARGE SCALE GENOMIC DNA]</scope>
    <source>
        <strain evidence="3">Sac-22</strain>
    </source>
</reference>